<dbReference type="Pfam" id="PF00512">
    <property type="entry name" value="HisKA"/>
    <property type="match status" value="1"/>
</dbReference>
<evidence type="ECO:0000256" key="2">
    <source>
        <dbReference type="ARBA" id="ARBA00004651"/>
    </source>
</evidence>
<keyword evidence="10" id="KW-0812">Transmembrane</keyword>
<dbReference type="Gene3D" id="1.10.8.500">
    <property type="entry name" value="HAMP domain in histidine kinase"/>
    <property type="match status" value="1"/>
</dbReference>
<evidence type="ECO:0000259" key="12">
    <source>
        <dbReference type="PROSITE" id="PS50885"/>
    </source>
</evidence>
<dbReference type="EMBL" id="JAOVZB010000006">
    <property type="protein sequence ID" value="MCV2403749.1"/>
    <property type="molecule type" value="Genomic_DNA"/>
</dbReference>
<organism evidence="13 14">
    <name type="scientific">Marinomonas sargassi</name>
    <dbReference type="NCBI Taxonomy" id="2984494"/>
    <lineage>
        <taxon>Bacteria</taxon>
        <taxon>Pseudomonadati</taxon>
        <taxon>Pseudomonadota</taxon>
        <taxon>Gammaproteobacteria</taxon>
        <taxon>Oceanospirillales</taxon>
        <taxon>Oceanospirillaceae</taxon>
        <taxon>Marinomonas</taxon>
    </lineage>
</organism>
<dbReference type="Proteomes" id="UP001209713">
    <property type="component" value="Unassembled WGS sequence"/>
</dbReference>
<dbReference type="InterPro" id="IPR004358">
    <property type="entry name" value="Sig_transdc_His_kin-like_C"/>
</dbReference>
<evidence type="ECO:0000256" key="4">
    <source>
        <dbReference type="ARBA" id="ARBA00022475"/>
    </source>
</evidence>
<reference evidence="13 14" key="1">
    <citation type="submission" date="2022-10" db="EMBL/GenBank/DDBJ databases">
        <title>Marinomonas transparenta sp. nov. and Marinomonas sargassi sp. nov., isolated from marine alga (Sargassum natans (L.) Gaillon).</title>
        <authorList>
            <person name="Wang Y."/>
        </authorList>
    </citation>
    <scope>NUCLEOTIDE SEQUENCE [LARGE SCALE GENOMIC DNA]</scope>
    <source>
        <strain evidence="13 14">C2222</strain>
    </source>
</reference>
<evidence type="ECO:0000256" key="5">
    <source>
        <dbReference type="ARBA" id="ARBA00022553"/>
    </source>
</evidence>
<dbReference type="SMART" id="SM00387">
    <property type="entry name" value="HATPase_c"/>
    <property type="match status" value="1"/>
</dbReference>
<keyword evidence="4" id="KW-1003">Cell membrane</keyword>
<dbReference type="Gene3D" id="1.10.287.130">
    <property type="match status" value="1"/>
</dbReference>
<evidence type="ECO:0000256" key="6">
    <source>
        <dbReference type="ARBA" id="ARBA00022679"/>
    </source>
</evidence>
<dbReference type="PROSITE" id="PS50885">
    <property type="entry name" value="HAMP"/>
    <property type="match status" value="1"/>
</dbReference>
<evidence type="ECO:0000256" key="8">
    <source>
        <dbReference type="ARBA" id="ARBA00022777"/>
    </source>
</evidence>
<name>A0ABT2YV19_9GAMM</name>
<dbReference type="InterPro" id="IPR036097">
    <property type="entry name" value="HisK_dim/P_sf"/>
</dbReference>
<dbReference type="RefSeq" id="WP_263531132.1">
    <property type="nucleotide sequence ID" value="NZ_JAOVZB010000006.1"/>
</dbReference>
<dbReference type="Gene3D" id="3.30.565.10">
    <property type="entry name" value="Histidine kinase-like ATPase, C-terminal domain"/>
    <property type="match status" value="1"/>
</dbReference>
<comment type="caution">
    <text evidence="13">The sequence shown here is derived from an EMBL/GenBank/DDBJ whole genome shotgun (WGS) entry which is preliminary data.</text>
</comment>
<comment type="catalytic activity">
    <reaction evidence="1">
        <text>ATP + protein L-histidine = ADP + protein N-phospho-L-histidine.</text>
        <dbReference type="EC" id="2.7.13.3"/>
    </reaction>
</comment>
<dbReference type="Pfam" id="PF16750">
    <property type="entry name" value="HK_sensor"/>
    <property type="match status" value="1"/>
</dbReference>
<feature type="transmembrane region" description="Helical" evidence="10">
    <location>
        <begin position="148"/>
        <end position="172"/>
    </location>
</feature>
<evidence type="ECO:0000256" key="3">
    <source>
        <dbReference type="ARBA" id="ARBA00012438"/>
    </source>
</evidence>
<keyword evidence="8 13" id="KW-0418">Kinase</keyword>
<feature type="domain" description="Histidine kinase" evidence="11">
    <location>
        <begin position="236"/>
        <end position="459"/>
    </location>
</feature>
<keyword evidence="7" id="KW-0547">Nucleotide-binding</keyword>
<dbReference type="InterPro" id="IPR031930">
    <property type="entry name" value="HK_sensor"/>
</dbReference>
<keyword evidence="10" id="KW-1133">Transmembrane helix</keyword>
<dbReference type="PANTHER" id="PTHR44936">
    <property type="entry name" value="SENSOR PROTEIN CREC"/>
    <property type="match status" value="1"/>
</dbReference>
<dbReference type="SMART" id="SM00304">
    <property type="entry name" value="HAMP"/>
    <property type="match status" value="1"/>
</dbReference>
<evidence type="ECO:0000256" key="7">
    <source>
        <dbReference type="ARBA" id="ARBA00022741"/>
    </source>
</evidence>
<keyword evidence="10" id="KW-0472">Membrane</keyword>
<dbReference type="InterPro" id="IPR036890">
    <property type="entry name" value="HATPase_C_sf"/>
</dbReference>
<dbReference type="InterPro" id="IPR003661">
    <property type="entry name" value="HisK_dim/P_dom"/>
</dbReference>
<evidence type="ECO:0000256" key="10">
    <source>
        <dbReference type="SAM" id="Phobius"/>
    </source>
</evidence>
<comment type="subcellular location">
    <subcellularLocation>
        <location evidence="2">Cell membrane</location>
        <topology evidence="2">Multi-pass membrane protein</topology>
    </subcellularLocation>
</comment>
<dbReference type="PANTHER" id="PTHR44936:SF10">
    <property type="entry name" value="SENSOR PROTEIN RSTB"/>
    <property type="match status" value="1"/>
</dbReference>
<evidence type="ECO:0000256" key="1">
    <source>
        <dbReference type="ARBA" id="ARBA00000085"/>
    </source>
</evidence>
<evidence type="ECO:0000313" key="14">
    <source>
        <dbReference type="Proteomes" id="UP001209713"/>
    </source>
</evidence>
<sequence length="462" mass="52601">MKNSLLWKLFAVIAVGTVVFFWLVDLVASHTEDSMSYIDQEYRAELRAYAKEAERLLYDEGEEILSKWVKGIEEKEDTWIAISRPSIENLADTQLSERYISTFSLGRDLEWKIHLYFAGNPTMDIPFEDGITRFLIQLPQRMRPGKNLFIIDLLLQIALPFLILCLLTYVLYRYMMKPLKKLEKATRHFSEGHFHVRASEGLSHRQDELTALASTFDQMATRISTLIVDQRQLLADLSHELRTPLTRLNIAVDCVEHNQNSKEELERLRYESANMQALIDDALTLAWFNTESPKLELESVELTSLLQVLVEDARFEFSNHKVTLNQPDKDIYISSAQQALSAALENIIRNGLSHTPEGKTVNIQLTERKSSLAICVEDQGIGVPDEYLEDIFKPFFRIKEKNSDNARIVSSKKSGYGLGLALAQRQILALGGSIKASNMLDDNGERTGLAICIHIPYDGESL</sequence>
<dbReference type="SUPFAM" id="SSF47384">
    <property type="entry name" value="Homodimeric domain of signal transducing histidine kinase"/>
    <property type="match status" value="1"/>
</dbReference>
<feature type="transmembrane region" description="Helical" evidence="10">
    <location>
        <begin position="6"/>
        <end position="28"/>
    </location>
</feature>
<feature type="domain" description="HAMP" evidence="12">
    <location>
        <begin position="173"/>
        <end position="228"/>
    </location>
</feature>
<evidence type="ECO:0000259" key="11">
    <source>
        <dbReference type="PROSITE" id="PS50109"/>
    </source>
</evidence>
<keyword evidence="9" id="KW-0067">ATP-binding</keyword>
<dbReference type="EC" id="2.7.13.3" evidence="3"/>
<dbReference type="InterPro" id="IPR050980">
    <property type="entry name" value="2C_sensor_his_kinase"/>
</dbReference>
<keyword evidence="14" id="KW-1185">Reference proteome</keyword>
<dbReference type="InterPro" id="IPR038428">
    <property type="entry name" value="HK_sensor_dom_sf"/>
</dbReference>
<dbReference type="GO" id="GO:0016301">
    <property type="term" value="F:kinase activity"/>
    <property type="evidence" value="ECO:0007669"/>
    <property type="project" value="UniProtKB-KW"/>
</dbReference>
<dbReference type="SMART" id="SM00388">
    <property type="entry name" value="HisKA"/>
    <property type="match status" value="1"/>
</dbReference>
<accession>A0ABT2YV19</accession>
<dbReference type="CDD" id="cd00082">
    <property type="entry name" value="HisKA"/>
    <property type="match status" value="1"/>
</dbReference>
<keyword evidence="5" id="KW-0597">Phosphoprotein</keyword>
<proteinExistence type="predicted"/>
<dbReference type="SUPFAM" id="SSF55874">
    <property type="entry name" value="ATPase domain of HSP90 chaperone/DNA topoisomerase II/histidine kinase"/>
    <property type="match status" value="1"/>
</dbReference>
<dbReference type="PROSITE" id="PS50109">
    <property type="entry name" value="HIS_KIN"/>
    <property type="match status" value="1"/>
</dbReference>
<dbReference type="PRINTS" id="PR00344">
    <property type="entry name" value="BCTRLSENSOR"/>
</dbReference>
<dbReference type="Pfam" id="PF00672">
    <property type="entry name" value="HAMP"/>
    <property type="match status" value="1"/>
</dbReference>
<keyword evidence="6" id="KW-0808">Transferase</keyword>
<dbReference type="Pfam" id="PF02518">
    <property type="entry name" value="HATPase_c"/>
    <property type="match status" value="1"/>
</dbReference>
<dbReference type="InterPro" id="IPR005467">
    <property type="entry name" value="His_kinase_dom"/>
</dbReference>
<evidence type="ECO:0000313" key="13">
    <source>
        <dbReference type="EMBL" id="MCV2403749.1"/>
    </source>
</evidence>
<protein>
    <recommendedName>
        <fullName evidence="3">histidine kinase</fullName>
        <ecNumber evidence="3">2.7.13.3</ecNumber>
    </recommendedName>
</protein>
<evidence type="ECO:0000256" key="9">
    <source>
        <dbReference type="ARBA" id="ARBA00022840"/>
    </source>
</evidence>
<gene>
    <name evidence="13" type="ORF">OFY17_12820</name>
</gene>
<dbReference type="Gene3D" id="3.30.450.170">
    <property type="entry name" value="Two-component histidine kinase, sensor domain"/>
    <property type="match status" value="1"/>
</dbReference>
<dbReference type="SUPFAM" id="SSF158472">
    <property type="entry name" value="HAMP domain-like"/>
    <property type="match status" value="1"/>
</dbReference>
<dbReference type="CDD" id="cd06225">
    <property type="entry name" value="HAMP"/>
    <property type="match status" value="1"/>
</dbReference>
<dbReference type="InterPro" id="IPR003660">
    <property type="entry name" value="HAMP_dom"/>
</dbReference>
<dbReference type="InterPro" id="IPR003594">
    <property type="entry name" value="HATPase_dom"/>
</dbReference>